<accession>A0A4R6TH16</accession>
<evidence type="ECO:0000256" key="1">
    <source>
        <dbReference type="SAM" id="MobiDB-lite"/>
    </source>
</evidence>
<dbReference type="EMBL" id="SNYH01000001">
    <property type="protein sequence ID" value="TDQ29735.1"/>
    <property type="molecule type" value="Genomic_DNA"/>
</dbReference>
<gene>
    <name evidence="3" type="ORF">DFQ07_0055</name>
</gene>
<keyword evidence="4" id="KW-1185">Reference proteome</keyword>
<dbReference type="RefSeq" id="WP_133534287.1">
    <property type="nucleotide sequence ID" value="NZ_SNYH01000001.1"/>
</dbReference>
<evidence type="ECO:0000256" key="2">
    <source>
        <dbReference type="SAM" id="Phobius"/>
    </source>
</evidence>
<feature type="transmembrane region" description="Helical" evidence="2">
    <location>
        <begin position="124"/>
        <end position="140"/>
    </location>
</feature>
<evidence type="ECO:0000313" key="4">
    <source>
        <dbReference type="Proteomes" id="UP000295390"/>
    </source>
</evidence>
<proteinExistence type="predicted"/>
<dbReference type="AlphaFoldDB" id="A0A4R6TH16"/>
<name>A0A4R6TH16_9FLAO</name>
<sequence>MIKQLITDFFNAIEKNEYKTNKNAKAVFWANELQEVGYNDENYISERKAKRYYEKYVEEKERVSVSLPNSYQRDFMANYLNYEGYEDYVNKHTSSNKKSSKKNNTFDNNVGDTSSKGKVKKQKSIIVVGIIIIVPFLFIYRESFLDSGNCFVWKKNHYKKTSCTTENSINNNIFSININSFKKVILTKDMEFFTNGKPNFWYGNNTKGKREFFTARGVHPETLKELKPITEYILESEGFTITKSAVE</sequence>
<dbReference type="Proteomes" id="UP000295390">
    <property type="component" value="Unassembled WGS sequence"/>
</dbReference>
<feature type="region of interest" description="Disordered" evidence="1">
    <location>
        <begin position="93"/>
        <end position="116"/>
    </location>
</feature>
<organism evidence="3 4">
    <name type="scientific">Tenacibaculum caenipelagi</name>
    <dbReference type="NCBI Taxonomy" id="1325435"/>
    <lineage>
        <taxon>Bacteria</taxon>
        <taxon>Pseudomonadati</taxon>
        <taxon>Bacteroidota</taxon>
        <taxon>Flavobacteriia</taxon>
        <taxon>Flavobacteriales</taxon>
        <taxon>Flavobacteriaceae</taxon>
        <taxon>Tenacibaculum</taxon>
    </lineage>
</organism>
<protein>
    <submittedName>
        <fullName evidence="3">Uncharacterized protein</fullName>
    </submittedName>
</protein>
<keyword evidence="2" id="KW-0812">Transmembrane</keyword>
<reference evidence="3 4" key="1">
    <citation type="submission" date="2019-03" db="EMBL/GenBank/DDBJ databases">
        <title>Genomic Encyclopedia of Type Strains, Phase III (KMG-III): the genomes of soil and plant-associated and newly described type strains.</title>
        <authorList>
            <person name="Whitman W."/>
        </authorList>
    </citation>
    <scope>NUCLEOTIDE SEQUENCE [LARGE SCALE GENOMIC DNA]</scope>
    <source>
        <strain evidence="3 4">CECT 8283</strain>
    </source>
</reference>
<evidence type="ECO:0000313" key="3">
    <source>
        <dbReference type="EMBL" id="TDQ29735.1"/>
    </source>
</evidence>
<dbReference type="OrthoDB" id="1340494at2"/>
<keyword evidence="2" id="KW-1133">Transmembrane helix</keyword>
<comment type="caution">
    <text evidence="3">The sequence shown here is derived from an EMBL/GenBank/DDBJ whole genome shotgun (WGS) entry which is preliminary data.</text>
</comment>
<keyword evidence="2" id="KW-0472">Membrane</keyword>